<dbReference type="AlphaFoldDB" id="T0S2S8"/>
<sequence length="165" mass="18514">MITPDPDTGGRMRKICLSMAKAVKPGSAEARPPNDDEREIPIALNLPGLAMSFGFDWVLDTSELCAAREKETDLLARVRALEDENAALRDKCQRISEESNLDKFKSQLLVEMLAVSSLDEERTKAEFAKEQSKVMRLRLDMKLLLEKAAKENVDVRDLLRALAEP</sequence>
<dbReference type="OrthoDB" id="64460at2759"/>
<protein>
    <submittedName>
        <fullName evidence="2">Uncharacterized protein</fullName>
    </submittedName>
</protein>
<dbReference type="Proteomes" id="UP000030762">
    <property type="component" value="Unassembled WGS sequence"/>
</dbReference>
<reference evidence="2 3" key="1">
    <citation type="submission" date="2012-04" db="EMBL/GenBank/DDBJ databases">
        <title>The Genome Sequence of Saprolegnia declina VS20.</title>
        <authorList>
            <consortium name="The Broad Institute Genome Sequencing Platform"/>
            <person name="Russ C."/>
            <person name="Nusbaum C."/>
            <person name="Tyler B."/>
            <person name="van West P."/>
            <person name="Dieguez-Uribeondo J."/>
            <person name="de Bruijn I."/>
            <person name="Tripathy S."/>
            <person name="Jiang R."/>
            <person name="Young S.K."/>
            <person name="Zeng Q."/>
            <person name="Gargeya S."/>
            <person name="Fitzgerald M."/>
            <person name="Haas B."/>
            <person name="Abouelleil A."/>
            <person name="Alvarado L."/>
            <person name="Arachchi H.M."/>
            <person name="Berlin A."/>
            <person name="Chapman S.B."/>
            <person name="Goldberg J."/>
            <person name="Griggs A."/>
            <person name="Gujja S."/>
            <person name="Hansen M."/>
            <person name="Howarth C."/>
            <person name="Imamovic A."/>
            <person name="Larimer J."/>
            <person name="McCowen C."/>
            <person name="Montmayeur A."/>
            <person name="Murphy C."/>
            <person name="Neiman D."/>
            <person name="Pearson M."/>
            <person name="Priest M."/>
            <person name="Roberts A."/>
            <person name="Saif S."/>
            <person name="Shea T."/>
            <person name="Sisk P."/>
            <person name="Sykes S."/>
            <person name="Wortman J."/>
            <person name="Nusbaum C."/>
            <person name="Birren B."/>
        </authorList>
    </citation>
    <scope>NUCLEOTIDE SEQUENCE [LARGE SCALE GENOMIC DNA]</scope>
    <source>
        <strain evidence="2 3">VS20</strain>
    </source>
</reference>
<accession>T0S2S8</accession>
<dbReference type="GeneID" id="19944260"/>
<dbReference type="OMA" id="KYARITE"/>
<dbReference type="EMBL" id="JH767139">
    <property type="protein sequence ID" value="EQC39328.1"/>
    <property type="molecule type" value="Genomic_DNA"/>
</dbReference>
<keyword evidence="3" id="KW-1185">Reference proteome</keyword>
<dbReference type="VEuPathDB" id="FungiDB:SDRG_03533"/>
<organism evidence="2 3">
    <name type="scientific">Saprolegnia diclina (strain VS20)</name>
    <dbReference type="NCBI Taxonomy" id="1156394"/>
    <lineage>
        <taxon>Eukaryota</taxon>
        <taxon>Sar</taxon>
        <taxon>Stramenopiles</taxon>
        <taxon>Oomycota</taxon>
        <taxon>Saprolegniomycetes</taxon>
        <taxon>Saprolegniales</taxon>
        <taxon>Saprolegniaceae</taxon>
        <taxon>Saprolegnia</taxon>
    </lineage>
</organism>
<dbReference type="InParanoid" id="T0S2S8"/>
<feature type="coiled-coil region" evidence="1">
    <location>
        <begin position="71"/>
        <end position="98"/>
    </location>
</feature>
<dbReference type="eggNOG" id="ENOG502SAKW">
    <property type="taxonomic scope" value="Eukaryota"/>
</dbReference>
<name>T0S2S8_SAPDV</name>
<evidence type="ECO:0000313" key="3">
    <source>
        <dbReference type="Proteomes" id="UP000030762"/>
    </source>
</evidence>
<dbReference type="RefSeq" id="XP_008607389.1">
    <property type="nucleotide sequence ID" value="XM_008609167.1"/>
</dbReference>
<gene>
    <name evidence="2" type="ORF">SDRG_03533</name>
</gene>
<proteinExistence type="predicted"/>
<evidence type="ECO:0000313" key="2">
    <source>
        <dbReference type="EMBL" id="EQC39328.1"/>
    </source>
</evidence>
<keyword evidence="1" id="KW-0175">Coiled coil</keyword>
<evidence type="ECO:0000256" key="1">
    <source>
        <dbReference type="SAM" id="Coils"/>
    </source>
</evidence>